<evidence type="ECO:0000313" key="3">
    <source>
        <dbReference type="Proteomes" id="UP000026961"/>
    </source>
</evidence>
<dbReference type="AlphaFoldDB" id="A0A0D9ZAM2"/>
<evidence type="ECO:0000313" key="2">
    <source>
        <dbReference type="EnsemblPlants" id="OGLUM03G27100.1"/>
    </source>
</evidence>
<organism evidence="2">
    <name type="scientific">Oryza glumipatula</name>
    <dbReference type="NCBI Taxonomy" id="40148"/>
    <lineage>
        <taxon>Eukaryota</taxon>
        <taxon>Viridiplantae</taxon>
        <taxon>Streptophyta</taxon>
        <taxon>Embryophyta</taxon>
        <taxon>Tracheophyta</taxon>
        <taxon>Spermatophyta</taxon>
        <taxon>Magnoliopsida</taxon>
        <taxon>Liliopsida</taxon>
        <taxon>Poales</taxon>
        <taxon>Poaceae</taxon>
        <taxon>BOP clade</taxon>
        <taxon>Oryzoideae</taxon>
        <taxon>Oryzeae</taxon>
        <taxon>Oryzinae</taxon>
        <taxon>Oryza</taxon>
    </lineage>
</organism>
<dbReference type="HOGENOM" id="CLU_158253_0_0_1"/>
<protein>
    <submittedName>
        <fullName evidence="2">Uncharacterized protein</fullName>
    </submittedName>
</protein>
<dbReference type="EnsemblPlants" id="OGLUM03G27100.1">
    <property type="protein sequence ID" value="OGLUM03G27100.1"/>
    <property type="gene ID" value="OGLUM03G27100"/>
</dbReference>
<keyword evidence="3" id="KW-1185">Reference proteome</keyword>
<name>A0A0D9ZAM2_9ORYZ</name>
<dbReference type="Proteomes" id="UP000026961">
    <property type="component" value="Chromosome 3"/>
</dbReference>
<accession>A0A0D9ZAM2</accession>
<feature type="region of interest" description="Disordered" evidence="1">
    <location>
        <begin position="35"/>
        <end position="54"/>
    </location>
</feature>
<reference evidence="2" key="1">
    <citation type="submission" date="2015-04" db="UniProtKB">
        <authorList>
            <consortium name="EnsemblPlants"/>
        </authorList>
    </citation>
    <scope>IDENTIFICATION</scope>
</reference>
<proteinExistence type="predicted"/>
<dbReference type="Gramene" id="OGLUM03G27100.1">
    <property type="protein sequence ID" value="OGLUM03G27100.1"/>
    <property type="gene ID" value="OGLUM03G27100"/>
</dbReference>
<reference evidence="2" key="2">
    <citation type="submission" date="2018-05" db="EMBL/GenBank/DDBJ databases">
        <title>OgluRS3 (Oryza glumaepatula Reference Sequence Version 3).</title>
        <authorList>
            <person name="Zhang J."/>
            <person name="Kudrna D."/>
            <person name="Lee S."/>
            <person name="Talag J."/>
            <person name="Welchert J."/>
            <person name="Wing R.A."/>
        </authorList>
    </citation>
    <scope>NUCLEOTIDE SEQUENCE [LARGE SCALE GENOMIC DNA]</scope>
</reference>
<evidence type="ECO:0000256" key="1">
    <source>
        <dbReference type="SAM" id="MobiDB-lite"/>
    </source>
</evidence>
<sequence>MAVDGEAKDKHITASREAIISVVESPETWTLDVGPSAVPASHIGDSGMVDEGSRGEVAQRQVRSEHDLQHRHIPLEERMEWDLLAGEGIHDLGSLTIVEGEPTIAGERIVASLWWRAMEIREDMH</sequence>